<dbReference type="GO" id="GO:0032433">
    <property type="term" value="C:filopodium tip"/>
    <property type="evidence" value="ECO:0007669"/>
    <property type="project" value="UniProtKB-SubCell"/>
</dbReference>
<dbReference type="Gene3D" id="2.20.110.10">
    <property type="entry name" value="Histone H3 K4-specific methyltransferase SET7/9 N-terminal domain"/>
    <property type="match status" value="1"/>
</dbReference>
<accession>A0A6A4T0Q5</accession>
<evidence type="ECO:0000256" key="7">
    <source>
        <dbReference type="ARBA" id="ARBA00039855"/>
    </source>
</evidence>
<dbReference type="EMBL" id="VEVO01000009">
    <property type="protein sequence ID" value="KAF0036834.1"/>
    <property type="molecule type" value="Genomic_DNA"/>
</dbReference>
<dbReference type="PANTHER" id="PTHR46614:SF1">
    <property type="entry name" value="MORN REPEAT-CONTAINING PROTEIN 4"/>
    <property type="match status" value="1"/>
</dbReference>
<evidence type="ECO:0000256" key="2">
    <source>
        <dbReference type="ARBA" id="ARBA00004645"/>
    </source>
</evidence>
<evidence type="ECO:0000256" key="6">
    <source>
        <dbReference type="ARBA" id="ARBA00038723"/>
    </source>
</evidence>
<comment type="function">
    <text evidence="5">Plays a role in promoting axonal degeneration following neuronal injury by toxic insult or trauma.</text>
</comment>
<evidence type="ECO:0000256" key="1">
    <source>
        <dbReference type="ARBA" id="ARBA00004495"/>
    </source>
</evidence>
<evidence type="ECO:0000313" key="10">
    <source>
        <dbReference type="Proteomes" id="UP000438429"/>
    </source>
</evidence>
<reference evidence="9 10" key="1">
    <citation type="submission" date="2019-06" db="EMBL/GenBank/DDBJ databases">
        <title>Draft genomes of female and male turbot (Scophthalmus maximus).</title>
        <authorList>
            <person name="Xu H."/>
            <person name="Xu X.-W."/>
            <person name="Shao C."/>
            <person name="Chen S."/>
        </authorList>
    </citation>
    <scope>NUCLEOTIDE SEQUENCE [LARGE SCALE GENOMIC DNA]</scope>
    <source>
        <strain evidence="9">Ysfricsl-2016a</strain>
        <tissue evidence="9">Blood</tissue>
    </source>
</reference>
<sequence>MKRNGLTRDPEGRKDESLRHGLGQLTFSDGTCYTGQFENGLFNGCGTLVFPDGSRYEGDFVQGKFQGAGVFTRFDGMTFEGEFKSGCVDGNGKTSPLDGLSLRQLRVNSLLDAAMRVGDAMRAKTNVRMKSPECKRPRSYTTHHPAPLHTQEPIGCFETARAKSSNSLNVLKQKNKSHISVEILYTTDTVKMYDSVQFPEARPPEITCRRH</sequence>
<organism evidence="9 10">
    <name type="scientific">Scophthalmus maximus</name>
    <name type="common">Turbot</name>
    <name type="synonym">Psetta maxima</name>
    <dbReference type="NCBI Taxonomy" id="52904"/>
    <lineage>
        <taxon>Eukaryota</taxon>
        <taxon>Metazoa</taxon>
        <taxon>Chordata</taxon>
        <taxon>Craniata</taxon>
        <taxon>Vertebrata</taxon>
        <taxon>Euteleostomi</taxon>
        <taxon>Actinopterygii</taxon>
        <taxon>Neopterygii</taxon>
        <taxon>Teleostei</taxon>
        <taxon>Neoteleostei</taxon>
        <taxon>Acanthomorphata</taxon>
        <taxon>Carangaria</taxon>
        <taxon>Pleuronectiformes</taxon>
        <taxon>Pleuronectoidei</taxon>
        <taxon>Scophthalmidae</taxon>
        <taxon>Scophthalmus</taxon>
    </lineage>
</organism>
<keyword evidence="3" id="KW-0677">Repeat</keyword>
<evidence type="ECO:0000256" key="3">
    <source>
        <dbReference type="ARBA" id="ARBA00022737"/>
    </source>
</evidence>
<protein>
    <recommendedName>
        <fullName evidence="7">MORN repeat-containing protein 4</fullName>
    </recommendedName>
</protein>
<comment type="caution">
    <text evidence="9">The sequence shown here is derived from an EMBL/GenBank/DDBJ whole genome shotgun (WGS) entry which is preliminary data.</text>
</comment>
<dbReference type="GO" id="GO:0048678">
    <property type="term" value="P:response to axon injury"/>
    <property type="evidence" value="ECO:0007669"/>
    <property type="project" value="TreeGrafter"/>
</dbReference>
<evidence type="ECO:0000313" key="9">
    <source>
        <dbReference type="EMBL" id="KAF0036834.1"/>
    </source>
</evidence>
<keyword evidence="4" id="KW-0966">Cell projection</keyword>
<dbReference type="SUPFAM" id="SSF82185">
    <property type="entry name" value="Histone H3 K4-specific methyltransferase SET7/9 N-terminal domain"/>
    <property type="match status" value="1"/>
</dbReference>
<dbReference type="InterPro" id="IPR052315">
    <property type="entry name" value="MORN4"/>
</dbReference>
<comment type="subcellular location">
    <subcellularLocation>
        <location evidence="1">Cell projection</location>
        <location evidence="1">Filopodium tip</location>
    </subcellularLocation>
    <subcellularLocation>
        <location evidence="2">Cell projection</location>
        <location evidence="2">Stereocilium</location>
    </subcellularLocation>
</comment>
<dbReference type="InterPro" id="IPR003409">
    <property type="entry name" value="MORN"/>
</dbReference>
<dbReference type="Pfam" id="PF02493">
    <property type="entry name" value="MORN"/>
    <property type="match status" value="3"/>
</dbReference>
<name>A0A6A4T0Q5_SCOMX</name>
<evidence type="ECO:0000256" key="8">
    <source>
        <dbReference type="SAM" id="MobiDB-lite"/>
    </source>
</evidence>
<dbReference type="Proteomes" id="UP000438429">
    <property type="component" value="Unassembled WGS sequence"/>
</dbReference>
<dbReference type="GO" id="GO:0032420">
    <property type="term" value="C:stereocilium"/>
    <property type="evidence" value="ECO:0007669"/>
    <property type="project" value="UniProtKB-SubCell"/>
</dbReference>
<dbReference type="AlphaFoldDB" id="A0A6A4T0Q5"/>
<gene>
    <name evidence="9" type="ORF">F2P81_009708</name>
</gene>
<feature type="region of interest" description="Disordered" evidence="8">
    <location>
        <begin position="127"/>
        <end position="147"/>
    </location>
</feature>
<comment type="subunit">
    <text evidence="6">Interacts with MYO3A.</text>
</comment>
<evidence type="ECO:0000256" key="4">
    <source>
        <dbReference type="ARBA" id="ARBA00023273"/>
    </source>
</evidence>
<proteinExistence type="predicted"/>
<dbReference type="SMART" id="SM00698">
    <property type="entry name" value="MORN"/>
    <property type="match status" value="2"/>
</dbReference>
<dbReference type="PANTHER" id="PTHR46614">
    <property type="entry name" value="MORN REPEAT-CONTAINING PROTEIN 4"/>
    <property type="match status" value="1"/>
</dbReference>
<evidence type="ECO:0000256" key="5">
    <source>
        <dbReference type="ARBA" id="ARBA00037780"/>
    </source>
</evidence>